<dbReference type="EMBL" id="LAZR01000157">
    <property type="protein sequence ID" value="KKN85623.1"/>
    <property type="molecule type" value="Genomic_DNA"/>
</dbReference>
<accession>A0A0F9X2D8</accession>
<dbReference type="InterPro" id="IPR036866">
    <property type="entry name" value="RibonucZ/Hydroxyglut_hydro"/>
</dbReference>
<sequence length="303" mass="32693">MISRRAFNRALLAGLAVPLAPAIVGSALASTDAGTLTTVSDGNLVLPLNFVLPDIPKAELEALEGAAFIQSGELTPPCNLTLVRLPDRLVLFDAGSGPNFMPSAGRLIESLEAAEIDPAEITDVVFTHAHPDHIWGVVDDFDEVVFPEATFHISGAEWDFWRSEETLVAAPDDRKTFVVGARSRFDAIEERTERFQAGTEIIPGIEAMGTPGHTPGHTAFVIHALDEPAMVVGDAISNDPVSFARPEWHWGADQDREEGALTRRMLLDRLAAEKLRFVGFHLPDGGIGRVEVEGAAYRFVPAG</sequence>
<comment type="caution">
    <text evidence="6">The sequence shown here is derived from an EMBL/GenBank/DDBJ whole genome shotgun (WGS) entry which is preliminary data.</text>
</comment>
<dbReference type="InterPro" id="IPR051013">
    <property type="entry name" value="MBL_superfamily_lactonases"/>
</dbReference>
<comment type="similarity">
    <text evidence="1">Belongs to the metallo-beta-lactamase superfamily.</text>
</comment>
<dbReference type="CDD" id="cd07720">
    <property type="entry name" value="OPHC2-like_MBL-fold"/>
    <property type="match status" value="1"/>
</dbReference>
<gene>
    <name evidence="6" type="ORF">LCGC14_0277520</name>
</gene>
<dbReference type="InterPro" id="IPR001279">
    <property type="entry name" value="Metallo-B-lactamas"/>
</dbReference>
<dbReference type="PANTHER" id="PTHR42978">
    <property type="entry name" value="QUORUM-QUENCHING LACTONASE YTNP-RELATED-RELATED"/>
    <property type="match status" value="1"/>
</dbReference>
<evidence type="ECO:0000256" key="2">
    <source>
        <dbReference type="ARBA" id="ARBA00022723"/>
    </source>
</evidence>
<dbReference type="AlphaFoldDB" id="A0A0F9X2D8"/>
<reference evidence="6" key="1">
    <citation type="journal article" date="2015" name="Nature">
        <title>Complex archaea that bridge the gap between prokaryotes and eukaryotes.</title>
        <authorList>
            <person name="Spang A."/>
            <person name="Saw J.H."/>
            <person name="Jorgensen S.L."/>
            <person name="Zaremba-Niedzwiedzka K."/>
            <person name="Martijn J."/>
            <person name="Lind A.E."/>
            <person name="van Eijk R."/>
            <person name="Schleper C."/>
            <person name="Guy L."/>
            <person name="Ettema T.J."/>
        </authorList>
    </citation>
    <scope>NUCLEOTIDE SEQUENCE</scope>
</reference>
<dbReference type="GO" id="GO:0046872">
    <property type="term" value="F:metal ion binding"/>
    <property type="evidence" value="ECO:0007669"/>
    <property type="project" value="UniProtKB-KW"/>
</dbReference>
<dbReference type="Pfam" id="PF00753">
    <property type="entry name" value="Lactamase_B"/>
    <property type="match status" value="1"/>
</dbReference>
<dbReference type="SUPFAM" id="SSF56281">
    <property type="entry name" value="Metallo-hydrolase/oxidoreductase"/>
    <property type="match status" value="1"/>
</dbReference>
<evidence type="ECO:0000259" key="5">
    <source>
        <dbReference type="SMART" id="SM00849"/>
    </source>
</evidence>
<dbReference type="SMART" id="SM00849">
    <property type="entry name" value="Lactamase_B"/>
    <property type="match status" value="1"/>
</dbReference>
<evidence type="ECO:0000256" key="1">
    <source>
        <dbReference type="ARBA" id="ARBA00007749"/>
    </source>
</evidence>
<evidence type="ECO:0000313" key="6">
    <source>
        <dbReference type="EMBL" id="KKN85623.1"/>
    </source>
</evidence>
<protein>
    <recommendedName>
        <fullName evidence="5">Metallo-beta-lactamase domain-containing protein</fullName>
    </recommendedName>
</protein>
<keyword evidence="3" id="KW-0378">Hydrolase</keyword>
<keyword evidence="4" id="KW-0862">Zinc</keyword>
<dbReference type="Gene3D" id="3.60.15.10">
    <property type="entry name" value="Ribonuclease Z/Hydroxyacylglutathione hydrolase-like"/>
    <property type="match status" value="1"/>
</dbReference>
<organism evidence="6">
    <name type="scientific">marine sediment metagenome</name>
    <dbReference type="NCBI Taxonomy" id="412755"/>
    <lineage>
        <taxon>unclassified sequences</taxon>
        <taxon>metagenomes</taxon>
        <taxon>ecological metagenomes</taxon>
    </lineage>
</organism>
<feature type="domain" description="Metallo-beta-lactamase" evidence="5">
    <location>
        <begin position="77"/>
        <end position="281"/>
    </location>
</feature>
<dbReference type="GO" id="GO:0016787">
    <property type="term" value="F:hydrolase activity"/>
    <property type="evidence" value="ECO:0007669"/>
    <property type="project" value="UniProtKB-KW"/>
</dbReference>
<name>A0A0F9X2D8_9ZZZZ</name>
<evidence type="ECO:0000256" key="4">
    <source>
        <dbReference type="ARBA" id="ARBA00022833"/>
    </source>
</evidence>
<dbReference type="PANTHER" id="PTHR42978:SF6">
    <property type="entry name" value="QUORUM-QUENCHING LACTONASE YTNP-RELATED"/>
    <property type="match status" value="1"/>
</dbReference>
<proteinExistence type="inferred from homology"/>
<keyword evidence="2" id="KW-0479">Metal-binding</keyword>
<evidence type="ECO:0000256" key="3">
    <source>
        <dbReference type="ARBA" id="ARBA00022801"/>
    </source>
</evidence>